<dbReference type="GO" id="GO:0005524">
    <property type="term" value="F:ATP binding"/>
    <property type="evidence" value="ECO:0007669"/>
    <property type="project" value="UniProtKB-UniRule"/>
</dbReference>
<dbReference type="InterPro" id="IPR011054">
    <property type="entry name" value="Rudment_hybrid_motif"/>
</dbReference>
<dbReference type="KEGG" id="bkr:AAFP32_02390"/>
<name>A0AAU7ULW9_9MICO</name>
<dbReference type="InterPro" id="IPR005481">
    <property type="entry name" value="BC-like_N"/>
</dbReference>
<dbReference type="PANTHER" id="PTHR48095">
    <property type="entry name" value="PYRUVATE CARBOXYLASE SUBUNIT A"/>
    <property type="match status" value="1"/>
</dbReference>
<evidence type="ECO:0000259" key="9">
    <source>
        <dbReference type="PROSITE" id="PS50989"/>
    </source>
</evidence>
<keyword evidence="2 4" id="KW-0547">Nucleotide-binding</keyword>
<dbReference type="PROSITE" id="PS50989">
    <property type="entry name" value="COA_CT_CTER"/>
    <property type="match status" value="1"/>
</dbReference>
<dbReference type="GO" id="GO:0016874">
    <property type="term" value="F:ligase activity"/>
    <property type="evidence" value="ECO:0007669"/>
    <property type="project" value="UniProtKB-KW"/>
</dbReference>
<dbReference type="PANTHER" id="PTHR48095:SF5">
    <property type="entry name" value="BLL7292 PROTEIN"/>
    <property type="match status" value="1"/>
</dbReference>
<dbReference type="PROSITE" id="PS50979">
    <property type="entry name" value="BC"/>
    <property type="match status" value="1"/>
</dbReference>
<evidence type="ECO:0000256" key="2">
    <source>
        <dbReference type="ARBA" id="ARBA00022741"/>
    </source>
</evidence>
<dbReference type="InterPro" id="IPR011762">
    <property type="entry name" value="COA_CT_N"/>
</dbReference>
<dbReference type="InterPro" id="IPR034733">
    <property type="entry name" value="AcCoA_carboxyl_beta"/>
</dbReference>
<reference evidence="10" key="1">
    <citation type="submission" date="2024-06" db="EMBL/GenBank/DDBJ databases">
        <title>Brevibacterium koreense sp. nov., isolated from jogae-jeotgal, a Korean fermented seafood.</title>
        <authorList>
            <person name="Whon T.W."/>
            <person name="Nam S."/>
            <person name="Kim Y."/>
        </authorList>
    </citation>
    <scope>NUCLEOTIDE SEQUENCE</scope>
    <source>
        <strain evidence="10">CBA3109</strain>
    </source>
</reference>
<dbReference type="InterPro" id="IPR051602">
    <property type="entry name" value="ACC_Biotin_Carboxylase"/>
</dbReference>
<dbReference type="InterPro" id="IPR005479">
    <property type="entry name" value="CPAse_ATP-bd"/>
</dbReference>
<gene>
    <name evidence="10" type="ORF">AAFP32_02390</name>
</gene>
<evidence type="ECO:0000259" key="7">
    <source>
        <dbReference type="PROSITE" id="PS50979"/>
    </source>
</evidence>
<dbReference type="SMART" id="SM00878">
    <property type="entry name" value="Biotin_carb_C"/>
    <property type="match status" value="1"/>
</dbReference>
<feature type="domain" description="CoA carboxyltransferase C-terminal" evidence="9">
    <location>
        <begin position="859"/>
        <end position="1096"/>
    </location>
</feature>
<evidence type="ECO:0000256" key="5">
    <source>
        <dbReference type="SAM" id="MobiDB-lite"/>
    </source>
</evidence>
<dbReference type="SUPFAM" id="SSF56059">
    <property type="entry name" value="Glutathione synthetase ATP-binding domain-like"/>
    <property type="match status" value="1"/>
</dbReference>
<dbReference type="Gene3D" id="3.90.226.10">
    <property type="entry name" value="2-enoyl-CoA Hydratase, Chain A, domain 1"/>
    <property type="match status" value="2"/>
</dbReference>
<evidence type="ECO:0000313" key="10">
    <source>
        <dbReference type="EMBL" id="XBV89603.1"/>
    </source>
</evidence>
<evidence type="ECO:0000256" key="1">
    <source>
        <dbReference type="ARBA" id="ARBA00022598"/>
    </source>
</evidence>
<dbReference type="SUPFAM" id="SSF52096">
    <property type="entry name" value="ClpP/crotonase"/>
    <property type="match status" value="2"/>
</dbReference>
<dbReference type="GO" id="GO:0046872">
    <property type="term" value="F:metal ion binding"/>
    <property type="evidence" value="ECO:0007669"/>
    <property type="project" value="InterPro"/>
</dbReference>
<dbReference type="InterPro" id="IPR016185">
    <property type="entry name" value="PreATP-grasp_dom_sf"/>
</dbReference>
<dbReference type="GO" id="GO:0016740">
    <property type="term" value="F:transferase activity"/>
    <property type="evidence" value="ECO:0007669"/>
    <property type="project" value="UniProtKB-KW"/>
</dbReference>
<protein>
    <submittedName>
        <fullName evidence="10">Carboxyl transferase domain-containing protein</fullName>
    </submittedName>
</protein>
<evidence type="ECO:0000259" key="8">
    <source>
        <dbReference type="PROSITE" id="PS50980"/>
    </source>
</evidence>
<dbReference type="Pfam" id="PF02786">
    <property type="entry name" value="CPSase_L_D2"/>
    <property type="match status" value="1"/>
</dbReference>
<feature type="domain" description="ATP-grasp" evidence="6">
    <location>
        <begin position="131"/>
        <end position="346"/>
    </location>
</feature>
<dbReference type="Pfam" id="PF00289">
    <property type="entry name" value="Biotin_carb_N"/>
    <property type="match status" value="1"/>
</dbReference>
<feature type="domain" description="Biotin carboxylation" evidence="7">
    <location>
        <begin position="8"/>
        <end position="474"/>
    </location>
</feature>
<dbReference type="PROSITE" id="PS50975">
    <property type="entry name" value="ATP_GRASP"/>
    <property type="match status" value="1"/>
</dbReference>
<dbReference type="SUPFAM" id="SSF52440">
    <property type="entry name" value="PreATP-grasp domain"/>
    <property type="match status" value="1"/>
</dbReference>
<dbReference type="Pfam" id="PF02785">
    <property type="entry name" value="Biotin_carb_C"/>
    <property type="match status" value="1"/>
</dbReference>
<dbReference type="InterPro" id="IPR011761">
    <property type="entry name" value="ATP-grasp"/>
</dbReference>
<keyword evidence="10" id="KW-0808">Transferase</keyword>
<keyword evidence="1" id="KW-0436">Ligase</keyword>
<evidence type="ECO:0000256" key="3">
    <source>
        <dbReference type="ARBA" id="ARBA00022840"/>
    </source>
</evidence>
<organism evidence="10">
    <name type="scientific">Brevibacterium koreense</name>
    <dbReference type="NCBI Taxonomy" id="3140787"/>
    <lineage>
        <taxon>Bacteria</taxon>
        <taxon>Bacillati</taxon>
        <taxon>Actinomycetota</taxon>
        <taxon>Actinomycetes</taxon>
        <taxon>Micrococcales</taxon>
        <taxon>Brevibacteriaceae</taxon>
        <taxon>Brevibacterium</taxon>
    </lineage>
</organism>
<dbReference type="InterPro" id="IPR011763">
    <property type="entry name" value="COA_CT_C"/>
</dbReference>
<feature type="domain" description="CoA carboxyltransferase N-terminal" evidence="8">
    <location>
        <begin position="588"/>
        <end position="848"/>
    </location>
</feature>
<dbReference type="Gene3D" id="3.30.470.20">
    <property type="entry name" value="ATP-grasp fold, B domain"/>
    <property type="match status" value="1"/>
</dbReference>
<proteinExistence type="predicted"/>
<evidence type="ECO:0000256" key="4">
    <source>
        <dbReference type="PROSITE-ProRule" id="PRU00409"/>
    </source>
</evidence>
<dbReference type="EMBL" id="CP158281">
    <property type="protein sequence ID" value="XBV89603.1"/>
    <property type="molecule type" value="Genomic_DNA"/>
</dbReference>
<dbReference type="InterPro" id="IPR029045">
    <property type="entry name" value="ClpP/crotonase-like_dom_sf"/>
</dbReference>
<dbReference type="PROSITE" id="PS00867">
    <property type="entry name" value="CPSASE_2"/>
    <property type="match status" value="1"/>
</dbReference>
<feature type="region of interest" description="Disordered" evidence="5">
    <location>
        <begin position="482"/>
        <end position="508"/>
    </location>
</feature>
<sequence>MTIPNPAEAVGLLVANRGEIACRIIRSAKALGYRAVAVQSANEEALGSAAGLHIALADEVVTLPGVGATAYLDPDAIVAAASSAGCSLVHPGYGFLSESARLARACADAGLTWIGPDAAALELFGDKQATRARAEEIGIPTPPATGLLTLDTECDNEGGADCDDEDGAGAALRTARALLDAHPAGIAIKALAGGGGRGIRIVTDPEDLAGALRSCASEAAAGFDDARIFAEALVTGARHIEVQVIGTPDGTKVLGDRDCSIQRRRQKLIEIAPAPGLSESLRHSLHADAARLVSSSEYRSLATVEFLVAGDEYWLLEVNPRIQVEHTVTEAVTGLDLVAAQLDVAAGRTPAGMKGVEPRGAAVELRICAETLLDSGEPAPSTGRIESLTWPTGPGVRIDTWAAAGVAVTGGFDPLLGKITVHGPTFAAAADAAGRALDEFHATGIETNAGVLSAITEVLELGNSTTSAYDEHAEEIGTRAREAHATTPAEASPDMRDAVPTPRNEPVLSTGESLLRATMSGAVVAISEDHSEYVLIDAMKMHHPVGGPKAAGVRHLVAVGDQIVAGQPLAVLSGAETGEADDAVASEPHPGVAEVQDRHAAVSDEAREGSLAKIRSRGRRTARENIDDLVDAGSFVEYGPLVIAAQTRRRSVDDLIAKTSGDGLVGGPATVDGREVVVISYDYSVLAGTQGTRNHAKTDRLIQLAETKRVPVVLFAEGGGGRPGDTDRGPSSGLQVPTFASLARLRGAVPLIAIVSGRTFAGNAALAGVCDLIIATPDANIGMGGPAMIEGGGLGRHKPEEIGPVDVHTANGVIDVLADDEADAVVIARETLAIMGGSRREEPKESFAGSPESRLGEGRVERARTIVPADRLRTFAIRDVIDTIADEATFIEVRRDYAPGAVTGFVRVDGHPLSLIANDNHHLGGAIDVDAARSFTQHLRLAQDHGIPVLSLIDTPGFMVGPEAEREPGVRAFGDLFVAGAALTVPVGSVIIRKGYGLGAMAMATGGFEVNAFTIAWPSGEIGPMGLEGSVRLGYAKELAAIEDDAERKRHEEELIAAEYEQGKAMSAAMIFDIDDVIDPARTRDWVLTLVRDRQA</sequence>
<dbReference type="Pfam" id="PF01039">
    <property type="entry name" value="Carboxyl_trans"/>
    <property type="match status" value="1"/>
</dbReference>
<dbReference type="RefSeq" id="WP_350270485.1">
    <property type="nucleotide sequence ID" value="NZ_CP158281.1"/>
</dbReference>
<dbReference type="PROSITE" id="PS50980">
    <property type="entry name" value="COA_CT_NTER"/>
    <property type="match status" value="1"/>
</dbReference>
<keyword evidence="3 4" id="KW-0067">ATP-binding</keyword>
<dbReference type="AlphaFoldDB" id="A0AAU7ULW9"/>
<dbReference type="InterPro" id="IPR011764">
    <property type="entry name" value="Biotin_carboxylation_dom"/>
</dbReference>
<dbReference type="InterPro" id="IPR005482">
    <property type="entry name" value="Biotin_COase_C"/>
</dbReference>
<accession>A0AAU7ULW9</accession>
<dbReference type="SUPFAM" id="SSF51246">
    <property type="entry name" value="Rudiment single hybrid motif"/>
    <property type="match status" value="1"/>
</dbReference>
<evidence type="ECO:0000259" key="6">
    <source>
        <dbReference type="PROSITE" id="PS50975"/>
    </source>
</evidence>